<dbReference type="PANTHER" id="PTHR43794:SF11">
    <property type="entry name" value="AMIDOHYDROLASE-RELATED DOMAIN-CONTAINING PROTEIN"/>
    <property type="match status" value="1"/>
</dbReference>
<dbReference type="InParanoid" id="A0A2R5GE13"/>
<evidence type="ECO:0000313" key="9">
    <source>
        <dbReference type="EMBL" id="GBG27968.1"/>
    </source>
</evidence>
<keyword evidence="4" id="KW-0660">Purine salvage</keyword>
<evidence type="ECO:0000259" key="8">
    <source>
        <dbReference type="Pfam" id="PF01979"/>
    </source>
</evidence>
<organism evidence="9 10">
    <name type="scientific">Hondaea fermentalgiana</name>
    <dbReference type="NCBI Taxonomy" id="2315210"/>
    <lineage>
        <taxon>Eukaryota</taxon>
        <taxon>Sar</taxon>
        <taxon>Stramenopiles</taxon>
        <taxon>Bigyra</taxon>
        <taxon>Labyrinthulomycetes</taxon>
        <taxon>Thraustochytrida</taxon>
        <taxon>Thraustochytriidae</taxon>
        <taxon>Hondaea</taxon>
    </lineage>
</organism>
<dbReference type="GO" id="GO:0019239">
    <property type="term" value="F:deaminase activity"/>
    <property type="evidence" value="ECO:0007669"/>
    <property type="project" value="UniProtKB-ARBA"/>
</dbReference>
<gene>
    <name evidence="9" type="ORF">FCC1311_041912</name>
</gene>
<dbReference type="EMBL" id="BEYU01000038">
    <property type="protein sequence ID" value="GBG27968.1"/>
    <property type="molecule type" value="Genomic_DNA"/>
</dbReference>
<keyword evidence="6" id="KW-0862">Zinc</keyword>
<dbReference type="CDD" id="cd09010">
    <property type="entry name" value="MTAP_SsMTAPII_like_MTIP"/>
    <property type="match status" value="1"/>
</dbReference>
<dbReference type="GO" id="GO:0006166">
    <property type="term" value="P:purine ribonucleoside salvage"/>
    <property type="evidence" value="ECO:0007669"/>
    <property type="project" value="UniProtKB-KW"/>
</dbReference>
<dbReference type="NCBIfam" id="NF006549">
    <property type="entry name" value="PRK09045.1"/>
    <property type="match status" value="1"/>
</dbReference>
<dbReference type="Proteomes" id="UP000241890">
    <property type="component" value="Unassembled WGS sequence"/>
</dbReference>
<name>A0A2R5GE13_9STRA</name>
<evidence type="ECO:0000256" key="4">
    <source>
        <dbReference type="ARBA" id="ARBA00022726"/>
    </source>
</evidence>
<dbReference type="InterPro" id="IPR006680">
    <property type="entry name" value="Amidohydro-rel"/>
</dbReference>
<dbReference type="InterPro" id="IPR011059">
    <property type="entry name" value="Metal-dep_hydrolase_composite"/>
</dbReference>
<dbReference type="SUPFAM" id="SSF53167">
    <property type="entry name" value="Purine and uridine phosphorylases"/>
    <property type="match status" value="1"/>
</dbReference>
<evidence type="ECO:0000259" key="7">
    <source>
        <dbReference type="Pfam" id="PF01048"/>
    </source>
</evidence>
<keyword evidence="3" id="KW-0479">Metal-binding</keyword>
<dbReference type="GO" id="GO:0046872">
    <property type="term" value="F:metal ion binding"/>
    <property type="evidence" value="ECO:0007669"/>
    <property type="project" value="UniProtKB-KW"/>
</dbReference>
<dbReference type="Pfam" id="PF01979">
    <property type="entry name" value="Amidohydro_1"/>
    <property type="match status" value="1"/>
</dbReference>
<dbReference type="FunFam" id="3.20.20.140:FF:000014">
    <property type="entry name" value="5-methylthioadenosine/S-adenosylhomocysteine deaminase"/>
    <property type="match status" value="1"/>
</dbReference>
<feature type="domain" description="Nucleoside phosphorylase" evidence="7">
    <location>
        <begin position="79"/>
        <end position="249"/>
    </location>
</feature>
<proteinExistence type="predicted"/>
<dbReference type="InterPro" id="IPR050287">
    <property type="entry name" value="MTA/SAH_deaminase"/>
</dbReference>
<dbReference type="AlphaFoldDB" id="A0A2R5GE13"/>
<dbReference type="SUPFAM" id="SSF51338">
    <property type="entry name" value="Composite domain of metallo-dependent hydrolases"/>
    <property type="match status" value="2"/>
</dbReference>
<reference evidence="9 10" key="1">
    <citation type="submission" date="2017-12" db="EMBL/GenBank/DDBJ databases">
        <title>Sequencing, de novo assembly and annotation of complete genome of a new Thraustochytrid species, strain FCC1311.</title>
        <authorList>
            <person name="Sedici K."/>
            <person name="Godart F."/>
            <person name="Aiese Cigliano R."/>
            <person name="Sanseverino W."/>
            <person name="Barakat M."/>
            <person name="Ortet P."/>
            <person name="Marechal E."/>
            <person name="Cagnac O."/>
            <person name="Amato A."/>
        </authorList>
    </citation>
    <scope>NUCLEOTIDE SEQUENCE [LARGE SCALE GENOMIC DNA]</scope>
</reference>
<feature type="domain" description="Amidohydrolase-related" evidence="8">
    <location>
        <begin position="351"/>
        <end position="711"/>
    </location>
</feature>
<evidence type="ECO:0000256" key="2">
    <source>
        <dbReference type="ARBA" id="ARBA00022679"/>
    </source>
</evidence>
<keyword evidence="5" id="KW-0378">Hydrolase</keyword>
<dbReference type="SUPFAM" id="SSF51556">
    <property type="entry name" value="Metallo-dependent hydrolases"/>
    <property type="match status" value="1"/>
</dbReference>
<comment type="caution">
    <text evidence="9">The sequence shown here is derived from an EMBL/GenBank/DDBJ whole genome shotgun (WGS) entry which is preliminary data.</text>
</comment>
<dbReference type="InterPro" id="IPR035994">
    <property type="entry name" value="Nucleoside_phosphorylase_sf"/>
</dbReference>
<dbReference type="InterPro" id="IPR010044">
    <property type="entry name" value="MTAP"/>
</dbReference>
<evidence type="ECO:0000313" key="10">
    <source>
        <dbReference type="Proteomes" id="UP000241890"/>
    </source>
</evidence>
<dbReference type="CDD" id="cd01298">
    <property type="entry name" value="ATZ_TRZ_like"/>
    <property type="match status" value="1"/>
</dbReference>
<accession>A0A2R5GE13</accession>
<keyword evidence="2" id="KW-0808">Transferase</keyword>
<keyword evidence="10" id="KW-1185">Reference proteome</keyword>
<dbReference type="GO" id="GO:0017061">
    <property type="term" value="F:S-methyl-5-thioadenosine phosphorylase activity"/>
    <property type="evidence" value="ECO:0007669"/>
    <property type="project" value="InterPro"/>
</dbReference>
<keyword evidence="1" id="KW-0328">Glycosyltransferase</keyword>
<sequence>MASAGGNGEEDARKVVLGVIGGSGLLKSAMFAPETMKEEVVETEAGFGKIKLMRKELNEELDIVFAQRHACDVEKDYSPPHLVNFRGLLSAMKQVGVNAILAVCSVGSMRHHIGMGALVLPDDFFCPQHILTTFDDARGHNVPGFNDALRTEILTALFRSGERPLDGGVYVNSNGPRFETKAEIRFMSQCGEIIGMTGAHEATLAKELGIPYAMLAIVDNMANGIGPQLTLEEFFAVQHKNQPKIENAVHVVLNHFKAYPEVLLSLDGDGADASADDKAPSTPASPKEVCDEVVHAKSVVTVDAEERVLENHAVAIKDGKIVDILPSHDADVKYGAFSSTTTKVVRLPDSVLMPGLINAHTHTPMVFMRGFSDDLPLDKWLTEKIWPTEVRTVSKDFVRDGSRLACAEFIRGGVTCFSDMYFFPESTAEIIEETGIRGFPGSIVIGFPSNYAQGPAEYLEKGRKMIEDYSGRTDRLKFCVAPHSTYAVSEEDLIKAHKMAREFNLPFHTHLHETEREVDDSERGDRSSSFCHQCDKKCRPLRNLLDNGIVDEHFVAAHMVHIKDDEIKEYAAAGAHVVHCPTSNLKLASGFCPVQKIVDAGINVAIGTDGASSNNSLDMFQEMKLAAIMAKGVAKEPCAIPATQALRMATINGAKALGIADQVGSLEVGKQADMIAVDLSDLSCLPTYHVVSHLVYACNRHQVSDVWVQGKCLMRSRQLLTIDAGKLRRVAEKWQAIIAEVDSNHDGTYQ</sequence>
<dbReference type="GO" id="GO:0016814">
    <property type="term" value="F:hydrolase activity, acting on carbon-nitrogen (but not peptide) bonds, in cyclic amidines"/>
    <property type="evidence" value="ECO:0007669"/>
    <property type="project" value="UniProtKB-ARBA"/>
</dbReference>
<evidence type="ECO:0000256" key="6">
    <source>
        <dbReference type="ARBA" id="ARBA00022833"/>
    </source>
</evidence>
<evidence type="ECO:0000256" key="1">
    <source>
        <dbReference type="ARBA" id="ARBA00022676"/>
    </source>
</evidence>
<evidence type="ECO:0000256" key="3">
    <source>
        <dbReference type="ARBA" id="ARBA00022723"/>
    </source>
</evidence>
<dbReference type="OrthoDB" id="194468at2759"/>
<dbReference type="Pfam" id="PF01048">
    <property type="entry name" value="PNP_UDP_1"/>
    <property type="match status" value="1"/>
</dbReference>
<dbReference type="Gene3D" id="3.40.50.1580">
    <property type="entry name" value="Nucleoside phosphorylase domain"/>
    <property type="match status" value="1"/>
</dbReference>
<dbReference type="InterPro" id="IPR000845">
    <property type="entry name" value="Nucleoside_phosphorylase_d"/>
</dbReference>
<dbReference type="PANTHER" id="PTHR43794">
    <property type="entry name" value="AMINOHYDROLASE SSNA-RELATED"/>
    <property type="match status" value="1"/>
</dbReference>
<evidence type="ECO:0000256" key="5">
    <source>
        <dbReference type="ARBA" id="ARBA00022801"/>
    </source>
</evidence>
<dbReference type="Gene3D" id="2.30.40.10">
    <property type="entry name" value="Urease, subunit C, domain 1"/>
    <property type="match status" value="1"/>
</dbReference>
<dbReference type="Gene3D" id="3.20.20.140">
    <property type="entry name" value="Metal-dependent hydrolases"/>
    <property type="match status" value="1"/>
</dbReference>
<dbReference type="InterPro" id="IPR032466">
    <property type="entry name" value="Metal_Hydrolase"/>
</dbReference>
<protein>
    <submittedName>
        <fullName evidence="9">S-methyl-5'-thioadenosine phosphorylase</fullName>
    </submittedName>
</protein>